<evidence type="ECO:0000313" key="3">
    <source>
        <dbReference type="EMBL" id="MEO3712891.1"/>
    </source>
</evidence>
<proteinExistence type="predicted"/>
<evidence type="ECO:0000256" key="2">
    <source>
        <dbReference type="SAM" id="SignalP"/>
    </source>
</evidence>
<evidence type="ECO:0000313" key="4">
    <source>
        <dbReference type="Proteomes" id="UP001462640"/>
    </source>
</evidence>
<accession>A0ABV0GCX1</accession>
<organism evidence="3 4">
    <name type="scientific">Roseateles flavus</name>
    <dbReference type="NCBI Taxonomy" id="3149041"/>
    <lineage>
        <taxon>Bacteria</taxon>
        <taxon>Pseudomonadati</taxon>
        <taxon>Pseudomonadota</taxon>
        <taxon>Betaproteobacteria</taxon>
        <taxon>Burkholderiales</taxon>
        <taxon>Sphaerotilaceae</taxon>
        <taxon>Roseateles</taxon>
    </lineage>
</organism>
<feature type="compositionally biased region" description="Basic and acidic residues" evidence="1">
    <location>
        <begin position="146"/>
        <end position="189"/>
    </location>
</feature>
<dbReference type="Proteomes" id="UP001462640">
    <property type="component" value="Unassembled WGS sequence"/>
</dbReference>
<evidence type="ECO:0000256" key="1">
    <source>
        <dbReference type="SAM" id="MobiDB-lite"/>
    </source>
</evidence>
<sequence length="207" mass="23078">MSPAARQRRCTRLALALWLACCGVAASAGERGADERRAARSAIEQRYQQAVQDCQARFAVNDCQQEARLARQQALQPLLDEELAESLAQRERRASESRQRLREKAQEQAQLEARRRSEALMAPPLQPRAEAALPASAASRPARPVPDVEKLRRQDEAAAAQRARDQQSRVRKAEAHRREALERLQDRALHKPLAPPLPPPSAASAPR</sequence>
<protein>
    <recommendedName>
        <fullName evidence="5">DUF1090 domain-containing protein</fullName>
    </recommendedName>
</protein>
<dbReference type="EMBL" id="JBDPZC010000003">
    <property type="protein sequence ID" value="MEO3712891.1"/>
    <property type="molecule type" value="Genomic_DNA"/>
</dbReference>
<feature type="region of interest" description="Disordered" evidence="1">
    <location>
        <begin position="89"/>
        <end position="207"/>
    </location>
</feature>
<dbReference type="RefSeq" id="WP_347608860.1">
    <property type="nucleotide sequence ID" value="NZ_JBDPZC010000003.1"/>
</dbReference>
<keyword evidence="4" id="KW-1185">Reference proteome</keyword>
<reference evidence="3 4" key="1">
    <citation type="submission" date="2024-05" db="EMBL/GenBank/DDBJ databases">
        <title>Roseateles sp. 2.12 16S ribosomal RNA gene Genome sequencing and assembly.</title>
        <authorList>
            <person name="Woo H."/>
        </authorList>
    </citation>
    <scope>NUCLEOTIDE SEQUENCE [LARGE SCALE GENOMIC DNA]</scope>
    <source>
        <strain evidence="3 4">2.12</strain>
    </source>
</reference>
<feature type="compositionally biased region" description="Basic and acidic residues" evidence="1">
    <location>
        <begin position="89"/>
        <end position="118"/>
    </location>
</feature>
<feature type="signal peptide" evidence="2">
    <location>
        <begin position="1"/>
        <end position="28"/>
    </location>
</feature>
<comment type="caution">
    <text evidence="3">The sequence shown here is derived from an EMBL/GenBank/DDBJ whole genome shotgun (WGS) entry which is preliminary data.</text>
</comment>
<feature type="chain" id="PRO_5047536248" description="DUF1090 domain-containing protein" evidence="2">
    <location>
        <begin position="29"/>
        <end position="207"/>
    </location>
</feature>
<keyword evidence="2" id="KW-0732">Signal</keyword>
<gene>
    <name evidence="3" type="ORF">ABDJ40_08935</name>
</gene>
<name>A0ABV0GCX1_9BURK</name>
<evidence type="ECO:0008006" key="5">
    <source>
        <dbReference type="Google" id="ProtNLM"/>
    </source>
</evidence>
<feature type="compositionally biased region" description="Low complexity" evidence="1">
    <location>
        <begin position="127"/>
        <end position="142"/>
    </location>
</feature>